<accession>A0A1M7ZF93</accession>
<evidence type="ECO:0000313" key="2">
    <source>
        <dbReference type="Proteomes" id="UP000186406"/>
    </source>
</evidence>
<organism evidence="1 2">
    <name type="scientific">Pseudoxanthobacter soli DSM 19599</name>
    <dbReference type="NCBI Taxonomy" id="1123029"/>
    <lineage>
        <taxon>Bacteria</taxon>
        <taxon>Pseudomonadati</taxon>
        <taxon>Pseudomonadota</taxon>
        <taxon>Alphaproteobacteria</taxon>
        <taxon>Hyphomicrobiales</taxon>
        <taxon>Segnochrobactraceae</taxon>
        <taxon>Pseudoxanthobacter</taxon>
    </lineage>
</organism>
<name>A0A1M7ZF93_9HYPH</name>
<protein>
    <recommendedName>
        <fullName evidence="3">Restriction endonuclease</fullName>
    </recommendedName>
</protein>
<dbReference type="EMBL" id="FRXO01000002">
    <property type="protein sequence ID" value="SHO63570.1"/>
    <property type="molecule type" value="Genomic_DNA"/>
</dbReference>
<keyword evidence="2" id="KW-1185">Reference proteome</keyword>
<dbReference type="OrthoDB" id="7281435at2"/>
<gene>
    <name evidence="1" type="ORF">SAMN02745172_01436</name>
</gene>
<proteinExistence type="predicted"/>
<dbReference type="SUPFAM" id="SSF52540">
    <property type="entry name" value="P-loop containing nucleoside triphosphate hydrolases"/>
    <property type="match status" value="1"/>
</dbReference>
<dbReference type="RefSeq" id="WP_139282442.1">
    <property type="nucleotide sequence ID" value="NZ_FRXO01000002.1"/>
</dbReference>
<evidence type="ECO:0000313" key="1">
    <source>
        <dbReference type="EMBL" id="SHO63570.1"/>
    </source>
</evidence>
<dbReference type="AlphaFoldDB" id="A0A1M7ZF93"/>
<evidence type="ECO:0008006" key="3">
    <source>
        <dbReference type="Google" id="ProtNLM"/>
    </source>
</evidence>
<dbReference type="STRING" id="1123029.SAMN02745172_01436"/>
<reference evidence="1 2" key="1">
    <citation type="submission" date="2016-12" db="EMBL/GenBank/DDBJ databases">
        <authorList>
            <person name="Song W.-J."/>
            <person name="Kurnit D.M."/>
        </authorList>
    </citation>
    <scope>NUCLEOTIDE SEQUENCE [LARGE SCALE GENOMIC DNA]</scope>
    <source>
        <strain evidence="1 2">DSM 19599</strain>
    </source>
</reference>
<sequence length="1069" mass="118474">MRRNCSLPIGGSTFAFAKILCGQADQAGLSSPPIVHFTSDTLMDFRSKQIAPPRDWPVFEDLCLALFRAEWSDPLALKNGRTGQPQHGVDVYGSPQSTRGELYGVQCKGKERNYGRKATIDEVRQELAKAEKFAPPLAHWIFATTAPKDASLQRAAREFSAERVKMGTFSITVLCWEDIQFLLARHPDVVEDFYPEHAYDIAGVLRALRELPSGEEVRDLREHIKRLIEPQQPNARRQDDGPWDLVSFEGQRDLGPALLGRGLGPTDATACPRLQEADMIVAQLRRAFSVRLVGGPGSGKSVCAYQAAEEFGAGGWIVRRLRDPREDAFPIPADDPCLLLVDDAHLMPRPALRRVEESANARRLVLSIHNGVEDGPLHRGAIVLDAKRAVRTIAAGLLLRPEQTLIAVRRADDDVGLDHLKEPLERRIDHAAAHSDQPWQFCFVLGGGWKRAKEAADAARVARTDLVLAAAAIIQLAARDAPLLSARLGDFCRQHGIADEDCGRAISWLAAQRLFLSDTDCRCPHQRFALAVLGGILDGQDELGRSVVGQMLSAAVREPSFPTAGLRILLHELLFLGHCRRWTRLVDQQALEPLIARGWQATSPEERAFAALLFSDLDAYVDGWYERLHQRVSTIGEWITTASPPAAYGLKDLMNALHNEHPHIAADIVNTVNPTAIAQAISNATPETADHAGELIRAIGRKRPDKWKSTFEAALRRERLVTLARSWPSTAPLLAFARFCSAITAWDDDLGLAMVEVFTPSARKAFADNPVSAFQALEDIADLVLRLSDPLGVYVGKFAPNRRRFALANAMCAELKPKILAAQLSETPRLDFQDATFFLAFLKKASNAKFRATVEAIDWPRIGKTVGENWANLSHQDEIFLTVSYSSGRARGLIAAMVAEHLESIEKFPLRLAVMMPEVAIRHIEAGKRVRFSQHQHFEFQFGAIFLAQLSKLRPDLVEPALAPFENFAGEALSGQNSSWFRDAALFVEVLREIAPVSLQRILSAVDVQKAEAGWLDSLSRPGSAQDAVARLIETAFARDDAVGELARRLRRRYPSRSRPKKQKNHLRM</sequence>
<dbReference type="Proteomes" id="UP000186406">
    <property type="component" value="Unassembled WGS sequence"/>
</dbReference>
<dbReference type="InterPro" id="IPR027417">
    <property type="entry name" value="P-loop_NTPase"/>
</dbReference>